<keyword evidence="3" id="KW-1185">Reference proteome</keyword>
<organism evidence="2 3">
    <name type="scientific">Alteromonas portus</name>
    <dbReference type="NCBI Taxonomy" id="2565549"/>
    <lineage>
        <taxon>Bacteria</taxon>
        <taxon>Pseudomonadati</taxon>
        <taxon>Pseudomonadota</taxon>
        <taxon>Gammaproteobacteria</taxon>
        <taxon>Alteromonadales</taxon>
        <taxon>Alteromonadaceae</taxon>
        <taxon>Alteromonas/Salinimonas group</taxon>
        <taxon>Alteromonas</taxon>
    </lineage>
</organism>
<dbReference type="OrthoDB" id="6336426at2"/>
<name>A0A4U0ZJ82_9ALTE</name>
<dbReference type="AlphaFoldDB" id="A0A4U0ZJ82"/>
<accession>A0A4U0ZJ82</accession>
<dbReference type="EMBL" id="SWCO01000005">
    <property type="protein sequence ID" value="TKB03593.1"/>
    <property type="molecule type" value="Genomic_DNA"/>
</dbReference>
<sequence length="67" mass="7406">MRLPTKQLINKIENLSNGLTPEQLSSFLDIIDAMTALVEEAGEFKECNKKDSKVKPAQTPLVPNAVH</sequence>
<evidence type="ECO:0000313" key="2">
    <source>
        <dbReference type="EMBL" id="TKB03593.1"/>
    </source>
</evidence>
<feature type="region of interest" description="Disordered" evidence="1">
    <location>
        <begin position="48"/>
        <end position="67"/>
    </location>
</feature>
<evidence type="ECO:0000313" key="3">
    <source>
        <dbReference type="Proteomes" id="UP000305471"/>
    </source>
</evidence>
<proteinExistence type="predicted"/>
<dbReference type="Proteomes" id="UP000305471">
    <property type="component" value="Unassembled WGS sequence"/>
</dbReference>
<gene>
    <name evidence="2" type="ORF">E5672_08520</name>
</gene>
<comment type="caution">
    <text evidence="2">The sequence shown here is derived from an EMBL/GenBank/DDBJ whole genome shotgun (WGS) entry which is preliminary data.</text>
</comment>
<reference evidence="2 3" key="1">
    <citation type="submission" date="2019-04" db="EMBL/GenBank/DDBJ databases">
        <title>Alteromonas portus sp. nov., an alginate lyase-excreting marine bacterium.</title>
        <authorList>
            <person name="Huang H."/>
            <person name="Mo K."/>
            <person name="Bao S."/>
        </authorList>
    </citation>
    <scope>NUCLEOTIDE SEQUENCE [LARGE SCALE GENOMIC DNA]</scope>
    <source>
        <strain evidence="2 3">HB161718</strain>
    </source>
</reference>
<evidence type="ECO:0000256" key="1">
    <source>
        <dbReference type="SAM" id="MobiDB-lite"/>
    </source>
</evidence>
<protein>
    <submittedName>
        <fullName evidence="2">Uncharacterized protein</fullName>
    </submittedName>
</protein>